<sequence>MQAFASLQVWPWHYPLPARVGYQHPVPMLASKVLEGLLLLGLLANLS</sequence>
<dbReference type="AlphaFoldDB" id="A0A2P2M3R6"/>
<organism evidence="1">
    <name type="scientific">Rhizophora mucronata</name>
    <name type="common">Asiatic mangrove</name>
    <dbReference type="NCBI Taxonomy" id="61149"/>
    <lineage>
        <taxon>Eukaryota</taxon>
        <taxon>Viridiplantae</taxon>
        <taxon>Streptophyta</taxon>
        <taxon>Embryophyta</taxon>
        <taxon>Tracheophyta</taxon>
        <taxon>Spermatophyta</taxon>
        <taxon>Magnoliopsida</taxon>
        <taxon>eudicotyledons</taxon>
        <taxon>Gunneridae</taxon>
        <taxon>Pentapetalae</taxon>
        <taxon>rosids</taxon>
        <taxon>fabids</taxon>
        <taxon>Malpighiales</taxon>
        <taxon>Rhizophoraceae</taxon>
        <taxon>Rhizophora</taxon>
    </lineage>
</organism>
<proteinExistence type="predicted"/>
<dbReference type="EMBL" id="GGEC01044370">
    <property type="protein sequence ID" value="MBX24854.1"/>
    <property type="molecule type" value="Transcribed_RNA"/>
</dbReference>
<protein>
    <submittedName>
        <fullName evidence="1">Uncharacterized protein LOC107465964 isoform X2</fullName>
    </submittedName>
</protein>
<accession>A0A2P2M3R6</accession>
<evidence type="ECO:0000313" key="1">
    <source>
        <dbReference type="EMBL" id="MBX24854.1"/>
    </source>
</evidence>
<reference evidence="1" key="1">
    <citation type="submission" date="2018-02" db="EMBL/GenBank/DDBJ databases">
        <title>Rhizophora mucronata_Transcriptome.</title>
        <authorList>
            <person name="Meera S.P."/>
            <person name="Sreeshan A."/>
            <person name="Augustine A."/>
        </authorList>
    </citation>
    <scope>NUCLEOTIDE SEQUENCE</scope>
    <source>
        <tissue evidence="1">Leaf</tissue>
    </source>
</reference>
<name>A0A2P2M3R6_RHIMU</name>